<evidence type="ECO:0000256" key="5">
    <source>
        <dbReference type="ARBA" id="ARBA00022777"/>
    </source>
</evidence>
<feature type="domain" description="Protein kinase" evidence="10">
    <location>
        <begin position="467"/>
        <end position="703"/>
    </location>
</feature>
<feature type="compositionally biased region" description="Low complexity" evidence="9">
    <location>
        <begin position="230"/>
        <end position="241"/>
    </location>
</feature>
<dbReference type="PROSITE" id="PS00108">
    <property type="entry name" value="PROTEIN_KINASE_ST"/>
    <property type="match status" value="1"/>
</dbReference>
<feature type="region of interest" description="Disordered" evidence="9">
    <location>
        <begin position="65"/>
        <end position="145"/>
    </location>
</feature>
<dbReference type="Pfam" id="PF00069">
    <property type="entry name" value="Pkinase"/>
    <property type="match status" value="1"/>
</dbReference>
<dbReference type="CDD" id="cd00180">
    <property type="entry name" value="PKc"/>
    <property type="match status" value="1"/>
</dbReference>
<keyword evidence="2" id="KW-0723">Serine/threonine-protein kinase</keyword>
<feature type="compositionally biased region" description="Low complexity" evidence="9">
    <location>
        <begin position="315"/>
        <end position="324"/>
    </location>
</feature>
<dbReference type="GeneID" id="94432483"/>
<dbReference type="SUPFAM" id="SSF56112">
    <property type="entry name" value="Protein kinase-like (PK-like)"/>
    <property type="match status" value="1"/>
</dbReference>
<dbReference type="EMBL" id="MIGC01005341">
    <property type="protein sequence ID" value="PHJ17028.1"/>
    <property type="molecule type" value="Genomic_DNA"/>
</dbReference>
<keyword evidence="5 11" id="KW-0418">Kinase</keyword>
<feature type="region of interest" description="Disordered" evidence="9">
    <location>
        <begin position="203"/>
        <end position="253"/>
    </location>
</feature>
<dbReference type="AlphaFoldDB" id="A0A2C6KK64"/>
<feature type="region of interest" description="Disordered" evidence="9">
    <location>
        <begin position="290"/>
        <end position="349"/>
    </location>
</feature>
<dbReference type="Gene3D" id="1.10.510.10">
    <property type="entry name" value="Transferase(Phosphotransferase) domain 1"/>
    <property type="match status" value="1"/>
</dbReference>
<dbReference type="OrthoDB" id="248923at2759"/>
<keyword evidence="3" id="KW-0808">Transferase</keyword>
<feature type="compositionally biased region" description="Acidic residues" evidence="9">
    <location>
        <begin position="101"/>
        <end position="113"/>
    </location>
</feature>
<keyword evidence="4" id="KW-0547">Nucleotide-binding</keyword>
<dbReference type="Proteomes" id="UP000221165">
    <property type="component" value="Unassembled WGS sequence"/>
</dbReference>
<feature type="compositionally biased region" description="Low complexity" evidence="9">
    <location>
        <begin position="334"/>
        <end position="343"/>
    </location>
</feature>
<dbReference type="RefSeq" id="XP_067918753.1">
    <property type="nucleotide sequence ID" value="XM_068069272.1"/>
</dbReference>
<comment type="caution">
    <text evidence="11">The sequence shown here is derived from an EMBL/GenBank/DDBJ whole genome shotgun (WGS) entry which is preliminary data.</text>
</comment>
<dbReference type="GO" id="GO:0035556">
    <property type="term" value="P:intracellular signal transduction"/>
    <property type="evidence" value="ECO:0007669"/>
    <property type="project" value="TreeGrafter"/>
</dbReference>
<protein>
    <recommendedName>
        <fullName evidence="1">non-specific serine/threonine protein kinase</fullName>
        <ecNumber evidence="1">2.7.11.1</ecNumber>
    </recommendedName>
</protein>
<dbReference type="EC" id="2.7.11.1" evidence="1"/>
<dbReference type="InterPro" id="IPR011009">
    <property type="entry name" value="Kinase-like_dom_sf"/>
</dbReference>
<comment type="catalytic activity">
    <reaction evidence="8">
        <text>L-seryl-[protein] + ATP = O-phospho-L-seryl-[protein] + ADP + H(+)</text>
        <dbReference type="Rhea" id="RHEA:17989"/>
        <dbReference type="Rhea" id="RHEA-COMP:9863"/>
        <dbReference type="Rhea" id="RHEA-COMP:11604"/>
        <dbReference type="ChEBI" id="CHEBI:15378"/>
        <dbReference type="ChEBI" id="CHEBI:29999"/>
        <dbReference type="ChEBI" id="CHEBI:30616"/>
        <dbReference type="ChEBI" id="CHEBI:83421"/>
        <dbReference type="ChEBI" id="CHEBI:456216"/>
        <dbReference type="EC" id="2.7.11.1"/>
    </reaction>
</comment>
<evidence type="ECO:0000256" key="8">
    <source>
        <dbReference type="ARBA" id="ARBA00048679"/>
    </source>
</evidence>
<evidence type="ECO:0000313" key="12">
    <source>
        <dbReference type="Proteomes" id="UP000221165"/>
    </source>
</evidence>
<dbReference type="PANTHER" id="PTHR24356:SF1">
    <property type="entry name" value="SERINE_THREONINE-PROTEIN KINASE GREATWALL"/>
    <property type="match status" value="1"/>
</dbReference>
<accession>A0A2C6KK64</accession>
<evidence type="ECO:0000256" key="7">
    <source>
        <dbReference type="ARBA" id="ARBA00047899"/>
    </source>
</evidence>
<feature type="region of interest" description="Disordered" evidence="9">
    <location>
        <begin position="739"/>
        <end position="764"/>
    </location>
</feature>
<name>A0A2C6KK64_9APIC</name>
<evidence type="ECO:0000256" key="6">
    <source>
        <dbReference type="ARBA" id="ARBA00022840"/>
    </source>
</evidence>
<comment type="catalytic activity">
    <reaction evidence="7">
        <text>L-threonyl-[protein] + ATP = O-phospho-L-threonyl-[protein] + ADP + H(+)</text>
        <dbReference type="Rhea" id="RHEA:46608"/>
        <dbReference type="Rhea" id="RHEA-COMP:11060"/>
        <dbReference type="Rhea" id="RHEA-COMP:11605"/>
        <dbReference type="ChEBI" id="CHEBI:15378"/>
        <dbReference type="ChEBI" id="CHEBI:30013"/>
        <dbReference type="ChEBI" id="CHEBI:30616"/>
        <dbReference type="ChEBI" id="CHEBI:61977"/>
        <dbReference type="ChEBI" id="CHEBI:456216"/>
        <dbReference type="EC" id="2.7.11.1"/>
    </reaction>
</comment>
<feature type="compositionally biased region" description="Gly residues" evidence="9">
    <location>
        <begin position="377"/>
        <end position="391"/>
    </location>
</feature>
<feature type="compositionally biased region" description="Low complexity" evidence="9">
    <location>
        <begin position="116"/>
        <end position="126"/>
    </location>
</feature>
<feature type="compositionally biased region" description="Basic residues" evidence="9">
    <location>
        <begin position="753"/>
        <end position="764"/>
    </location>
</feature>
<evidence type="ECO:0000313" key="11">
    <source>
        <dbReference type="EMBL" id="PHJ17028.1"/>
    </source>
</evidence>
<dbReference type="InterPro" id="IPR000719">
    <property type="entry name" value="Prot_kinase_dom"/>
</dbReference>
<reference evidence="11 12" key="1">
    <citation type="journal article" date="2017" name="Int. J. Parasitol.">
        <title>The genome of the protozoan parasite Cystoisospora suis and a reverse vaccinology approach to identify vaccine candidates.</title>
        <authorList>
            <person name="Palmieri N."/>
            <person name="Shrestha A."/>
            <person name="Ruttkowski B."/>
            <person name="Beck T."/>
            <person name="Vogl C."/>
            <person name="Tomley F."/>
            <person name="Blake D.P."/>
            <person name="Joachim A."/>
        </authorList>
    </citation>
    <scope>NUCLEOTIDE SEQUENCE [LARGE SCALE GENOMIC DNA]</scope>
    <source>
        <strain evidence="11 12">Wien I</strain>
    </source>
</reference>
<keyword evidence="6" id="KW-0067">ATP-binding</keyword>
<feature type="compositionally biased region" description="Low complexity" evidence="9">
    <location>
        <begin position="88"/>
        <end position="99"/>
    </location>
</feature>
<proteinExistence type="predicted"/>
<dbReference type="SMART" id="SM00220">
    <property type="entry name" value="S_TKc"/>
    <property type="match status" value="1"/>
</dbReference>
<dbReference type="GO" id="GO:0004674">
    <property type="term" value="F:protein serine/threonine kinase activity"/>
    <property type="evidence" value="ECO:0007669"/>
    <property type="project" value="UniProtKB-KW"/>
</dbReference>
<dbReference type="InterPro" id="IPR050236">
    <property type="entry name" value="Ser_Thr_kinase_AGC"/>
</dbReference>
<evidence type="ECO:0000256" key="2">
    <source>
        <dbReference type="ARBA" id="ARBA00022527"/>
    </source>
</evidence>
<evidence type="ECO:0000259" key="10">
    <source>
        <dbReference type="PROSITE" id="PS50011"/>
    </source>
</evidence>
<evidence type="ECO:0000256" key="4">
    <source>
        <dbReference type="ARBA" id="ARBA00022741"/>
    </source>
</evidence>
<evidence type="ECO:0000256" key="3">
    <source>
        <dbReference type="ARBA" id="ARBA00022679"/>
    </source>
</evidence>
<organism evidence="11 12">
    <name type="scientific">Cystoisospora suis</name>
    <dbReference type="NCBI Taxonomy" id="483139"/>
    <lineage>
        <taxon>Eukaryota</taxon>
        <taxon>Sar</taxon>
        <taxon>Alveolata</taxon>
        <taxon>Apicomplexa</taxon>
        <taxon>Conoidasida</taxon>
        <taxon>Coccidia</taxon>
        <taxon>Eucoccidiorida</taxon>
        <taxon>Eimeriorina</taxon>
        <taxon>Sarcocystidae</taxon>
        <taxon>Cystoisospora</taxon>
    </lineage>
</organism>
<dbReference type="VEuPathDB" id="ToxoDB:CSUI_009154"/>
<dbReference type="PANTHER" id="PTHR24356">
    <property type="entry name" value="SERINE/THREONINE-PROTEIN KINASE"/>
    <property type="match status" value="1"/>
</dbReference>
<gene>
    <name evidence="11" type="ORF">CSUI_009154</name>
</gene>
<evidence type="ECO:0000256" key="1">
    <source>
        <dbReference type="ARBA" id="ARBA00012513"/>
    </source>
</evidence>
<feature type="region of interest" description="Disordered" evidence="9">
    <location>
        <begin position="362"/>
        <end position="391"/>
    </location>
</feature>
<dbReference type="GO" id="GO:0005524">
    <property type="term" value="F:ATP binding"/>
    <property type="evidence" value="ECO:0007669"/>
    <property type="project" value="UniProtKB-KW"/>
</dbReference>
<feature type="compositionally biased region" description="Polar residues" evidence="9">
    <location>
        <begin position="203"/>
        <end position="216"/>
    </location>
</feature>
<evidence type="ECO:0000256" key="9">
    <source>
        <dbReference type="SAM" id="MobiDB-lite"/>
    </source>
</evidence>
<sequence>MSKLLSLKLSPVGGRRGESKNAVLRLSLLYLLYFSHTSGVDGSNATTSTSTTPPLSSVSFFFPSSSSSSSSKYHLIPGEEGGQRELSQRSSLSPSSVLSGFEEEQESLEEDETIFSSSSSTSTSLSYVPMPSSLPPCCKETPAAEDGETNEVFRKRRAMPLVFLLFCVSLASRLRSSSSSLTFSSRTDGEEQGKLIHLSSLRNKTSRRAIQSTEGHGSSPYRHSKRKDVSSSSSSLSFSPSMGRDNTPAGSDKGRRFQTSLLVPFLFLPPGFSQFFSFDEETLPFLSTSLSSSLSPFSETAQNEVDLSDRKKPTSSVSSSSLSVGGQPVRRLWPGSPVSRASPSPAPTGSLASVASYASSVGPPGAPGRASPVVDLGGDGGGGGPARGGGGIFKGRKVPKWMWGVGAALALATALFGYSAHRHGGPAVALRIHRMQLRRQMPLTWGLFMNQLPEIDEARFPEFADILRILSMEGSRMIKMVPQVSDELATFLHLDEQTRKDGVVIKVRGTEGVGVRKLVYEINAHMNIVPKNPFFLPIIGGYRGTSKKGVYLIMPRARSDVAEFVKARPFEVDLCLATAEMTYALHLLHQSGFLHRDIKASNYFVGFDGHAMLADFEGVGVLQQRALIVGTKGYIAPEINHSRDHTVETDIYALGKTFRRLVRYMRGIKIPRLRELTDLIKRMIHSKPEDRPSLTEVMKDTYFAGIDFTRLEAKDQGIPFRGNFERPKFDDSLLSVRDVWPADDDDDEGGGKGGRRKNHHDVDF</sequence>
<dbReference type="PROSITE" id="PS50011">
    <property type="entry name" value="PROTEIN_KINASE_DOM"/>
    <property type="match status" value="1"/>
</dbReference>
<dbReference type="InterPro" id="IPR008271">
    <property type="entry name" value="Ser/Thr_kinase_AS"/>
</dbReference>
<keyword evidence="12" id="KW-1185">Reference proteome</keyword>